<dbReference type="Gene3D" id="2.40.70.10">
    <property type="entry name" value="Acid Proteases"/>
    <property type="match status" value="1"/>
</dbReference>
<keyword evidence="2" id="KW-1185">Reference proteome</keyword>
<reference evidence="2" key="1">
    <citation type="submission" date="2014-09" db="EMBL/GenBank/DDBJ databases">
        <authorList>
            <person name="Sharma Rahul"/>
            <person name="Thines Marco"/>
        </authorList>
    </citation>
    <scope>NUCLEOTIDE SEQUENCE [LARGE SCALE GENOMIC DNA]</scope>
</reference>
<accession>A0A0P1A9V8</accession>
<dbReference type="AlphaFoldDB" id="A0A0P1A9V8"/>
<dbReference type="SUPFAM" id="SSF50630">
    <property type="entry name" value="Acid proteases"/>
    <property type="match status" value="1"/>
</dbReference>
<evidence type="ECO:0000313" key="2">
    <source>
        <dbReference type="Proteomes" id="UP000054928"/>
    </source>
</evidence>
<dbReference type="STRING" id="4781.A0A0P1A9V8"/>
<protein>
    <submittedName>
        <fullName evidence="1">Aspartic peptidase domain</fullName>
    </submittedName>
</protein>
<organism evidence="1 2">
    <name type="scientific">Plasmopara halstedii</name>
    <name type="common">Downy mildew of sunflower</name>
    <dbReference type="NCBI Taxonomy" id="4781"/>
    <lineage>
        <taxon>Eukaryota</taxon>
        <taxon>Sar</taxon>
        <taxon>Stramenopiles</taxon>
        <taxon>Oomycota</taxon>
        <taxon>Peronosporomycetes</taxon>
        <taxon>Peronosporales</taxon>
        <taxon>Peronosporaceae</taxon>
        <taxon>Plasmopara</taxon>
    </lineage>
</organism>
<dbReference type="GeneID" id="36399765"/>
<dbReference type="Proteomes" id="UP000054928">
    <property type="component" value="Unassembled WGS sequence"/>
</dbReference>
<dbReference type="RefSeq" id="XP_024573640.1">
    <property type="nucleotide sequence ID" value="XM_024722577.1"/>
</dbReference>
<proteinExistence type="predicted"/>
<dbReference type="EMBL" id="CCYD01000261">
    <property type="protein sequence ID" value="CEG37271.1"/>
    <property type="molecule type" value="Genomic_DNA"/>
</dbReference>
<dbReference type="OMA" id="LVCKGSH"/>
<dbReference type="OrthoDB" id="166697at2759"/>
<dbReference type="InterPro" id="IPR021109">
    <property type="entry name" value="Peptidase_aspartic_dom_sf"/>
</dbReference>
<evidence type="ECO:0000313" key="1">
    <source>
        <dbReference type="EMBL" id="CEG37271.1"/>
    </source>
</evidence>
<sequence>MEEGLLDGSIAKEDDTSDEYSVLINGVLEISMCPDTGADNSIVPVNFVKTIQERCKDVKILPITNPPVVKAAGRKRLTCTSMVFLDLQIRAAAGPGNIHNVKCYVFEEGDDHFMLGRDVLEALGINIKSIWNNWPTQALN</sequence>
<name>A0A0P1A9V8_PLAHL</name>